<comment type="caution">
    <text evidence="4">The sequence shown here is derived from an EMBL/GenBank/DDBJ whole genome shotgun (WGS) entry which is preliminary data.</text>
</comment>
<feature type="coiled-coil region" evidence="1">
    <location>
        <begin position="46"/>
        <end position="101"/>
    </location>
</feature>
<feature type="compositionally biased region" description="Acidic residues" evidence="2">
    <location>
        <begin position="135"/>
        <end position="145"/>
    </location>
</feature>
<keyword evidence="3" id="KW-1133">Transmembrane helix</keyword>
<feature type="region of interest" description="Disordered" evidence="2">
    <location>
        <begin position="125"/>
        <end position="145"/>
    </location>
</feature>
<keyword evidence="5" id="KW-1185">Reference proteome</keyword>
<evidence type="ECO:0000313" key="5">
    <source>
        <dbReference type="Proteomes" id="UP001519295"/>
    </source>
</evidence>
<gene>
    <name evidence="4" type="ORF">JOF36_005899</name>
</gene>
<name>A0ABS4W264_9PSEU</name>
<feature type="transmembrane region" description="Helical" evidence="3">
    <location>
        <begin position="6"/>
        <end position="28"/>
    </location>
</feature>
<dbReference type="Proteomes" id="UP001519295">
    <property type="component" value="Unassembled WGS sequence"/>
</dbReference>
<organism evidence="4 5">
    <name type="scientific">Pseudonocardia parietis</name>
    <dbReference type="NCBI Taxonomy" id="570936"/>
    <lineage>
        <taxon>Bacteria</taxon>
        <taxon>Bacillati</taxon>
        <taxon>Actinomycetota</taxon>
        <taxon>Actinomycetes</taxon>
        <taxon>Pseudonocardiales</taxon>
        <taxon>Pseudonocardiaceae</taxon>
        <taxon>Pseudonocardia</taxon>
    </lineage>
</organism>
<keyword evidence="3" id="KW-0472">Membrane</keyword>
<dbReference type="EMBL" id="JAGINU010000001">
    <property type="protein sequence ID" value="MBP2370203.1"/>
    <property type="molecule type" value="Genomic_DNA"/>
</dbReference>
<protein>
    <submittedName>
        <fullName evidence="4">TolA-binding protein</fullName>
    </submittedName>
</protein>
<keyword evidence="1" id="KW-0175">Coiled coil</keyword>
<evidence type="ECO:0000313" key="4">
    <source>
        <dbReference type="EMBL" id="MBP2370203.1"/>
    </source>
</evidence>
<keyword evidence="3" id="KW-0812">Transmembrane</keyword>
<accession>A0ABS4W264</accession>
<evidence type="ECO:0000256" key="2">
    <source>
        <dbReference type="SAM" id="MobiDB-lite"/>
    </source>
</evidence>
<dbReference type="RefSeq" id="WP_210033258.1">
    <property type="nucleotide sequence ID" value="NZ_JAGINU010000001.1"/>
</dbReference>
<reference evidence="4 5" key="1">
    <citation type="submission" date="2021-03" db="EMBL/GenBank/DDBJ databases">
        <title>Sequencing the genomes of 1000 actinobacteria strains.</title>
        <authorList>
            <person name="Klenk H.-P."/>
        </authorList>
    </citation>
    <scope>NUCLEOTIDE SEQUENCE [LARGE SCALE GENOMIC DNA]</scope>
    <source>
        <strain evidence="4 5">DSM 45256</strain>
    </source>
</reference>
<sequence>MADILSLAPVLTGASGAGLLVLFVMYLVKANRDDRLQHRETIAALREEHRREVAGLEGKIDRLEKRIDDLQGLVDTERQARRDAQEEAHRAEVRASIAEQRLAALMQVSGGAHDPATTWFSSPALPAVATRVDEPEPEQVDPGDG</sequence>
<evidence type="ECO:0000256" key="1">
    <source>
        <dbReference type="SAM" id="Coils"/>
    </source>
</evidence>
<evidence type="ECO:0000256" key="3">
    <source>
        <dbReference type="SAM" id="Phobius"/>
    </source>
</evidence>
<proteinExistence type="predicted"/>